<sequence length="134" mass="15275">MQSKISKMKIVISISIIALLISNCGRKTDLENQITITITSVDSKTKQRRINTFDTIEVRKEGMGYLMRTYPKVGEYITDSMGSVKIKIDSTDGYRFMLNKKGFYGSESFAEPFTKEKLKDGQEINIEAISLEER</sequence>
<keyword evidence="2" id="KW-1185">Reference proteome</keyword>
<organism evidence="1 2">
    <name type="scientific">Flavobacterium aquicola</name>
    <dbReference type="NCBI Taxonomy" id="1682742"/>
    <lineage>
        <taxon>Bacteria</taxon>
        <taxon>Pseudomonadati</taxon>
        <taxon>Bacteroidota</taxon>
        <taxon>Flavobacteriia</taxon>
        <taxon>Flavobacteriales</taxon>
        <taxon>Flavobacteriaceae</taxon>
        <taxon>Flavobacterium</taxon>
    </lineage>
</organism>
<gene>
    <name evidence="1" type="ORF">C8P67_11111</name>
</gene>
<reference evidence="1 2" key="1">
    <citation type="submission" date="2018-08" db="EMBL/GenBank/DDBJ databases">
        <title>Genomic Encyclopedia of Archaeal and Bacterial Type Strains, Phase II (KMG-II): from individual species to whole genera.</title>
        <authorList>
            <person name="Goeker M."/>
        </authorList>
    </citation>
    <scope>NUCLEOTIDE SEQUENCE [LARGE SCALE GENOMIC DNA]</scope>
    <source>
        <strain evidence="1 2">DSM 100880</strain>
    </source>
</reference>
<evidence type="ECO:0000313" key="2">
    <source>
        <dbReference type="Proteomes" id="UP000257136"/>
    </source>
</evidence>
<evidence type="ECO:0000313" key="1">
    <source>
        <dbReference type="EMBL" id="REG96039.1"/>
    </source>
</evidence>
<name>A0A3E0EFI8_9FLAO</name>
<proteinExistence type="predicted"/>
<dbReference type="Proteomes" id="UP000257136">
    <property type="component" value="Unassembled WGS sequence"/>
</dbReference>
<comment type="caution">
    <text evidence="1">The sequence shown here is derived from an EMBL/GenBank/DDBJ whole genome shotgun (WGS) entry which is preliminary data.</text>
</comment>
<dbReference type="EMBL" id="QUNI01000011">
    <property type="protein sequence ID" value="REG96039.1"/>
    <property type="molecule type" value="Genomic_DNA"/>
</dbReference>
<accession>A0A3E0EFI8</accession>
<dbReference type="AlphaFoldDB" id="A0A3E0EFI8"/>
<protein>
    <submittedName>
        <fullName evidence="1">Uncharacterized protein</fullName>
    </submittedName>
</protein>